<gene>
    <name evidence="2" type="ORF">TanjilG_27419</name>
</gene>
<keyword evidence="3" id="KW-1185">Reference proteome</keyword>
<name>A0A1J7GT19_LUPAN</name>
<accession>A0A1J7GT19</accession>
<evidence type="ECO:0000256" key="1">
    <source>
        <dbReference type="SAM" id="Phobius"/>
    </source>
</evidence>
<dbReference type="EMBL" id="CM007378">
    <property type="protein sequence ID" value="OIV93240.1"/>
    <property type="molecule type" value="Genomic_DNA"/>
</dbReference>
<sequence>MAKGELRENEDDIVWWLSVWAPILTVVIRVRYVGFLDEVAVFHSEDNRRWKWPLGLEST</sequence>
<organism evidence="2 3">
    <name type="scientific">Lupinus angustifolius</name>
    <name type="common">Narrow-leaved blue lupine</name>
    <dbReference type="NCBI Taxonomy" id="3871"/>
    <lineage>
        <taxon>Eukaryota</taxon>
        <taxon>Viridiplantae</taxon>
        <taxon>Streptophyta</taxon>
        <taxon>Embryophyta</taxon>
        <taxon>Tracheophyta</taxon>
        <taxon>Spermatophyta</taxon>
        <taxon>Magnoliopsida</taxon>
        <taxon>eudicotyledons</taxon>
        <taxon>Gunneridae</taxon>
        <taxon>Pentapetalae</taxon>
        <taxon>rosids</taxon>
        <taxon>fabids</taxon>
        <taxon>Fabales</taxon>
        <taxon>Fabaceae</taxon>
        <taxon>Papilionoideae</taxon>
        <taxon>50 kb inversion clade</taxon>
        <taxon>genistoids sensu lato</taxon>
        <taxon>core genistoids</taxon>
        <taxon>Genisteae</taxon>
        <taxon>Lupinus</taxon>
    </lineage>
</organism>
<protein>
    <submittedName>
        <fullName evidence="2">Uncharacterized protein</fullName>
    </submittedName>
</protein>
<reference evidence="2 3" key="1">
    <citation type="journal article" date="2017" name="Plant Biotechnol. J.">
        <title>A comprehensive draft genome sequence for lupin (Lupinus angustifolius), an emerging health food: insights into plant-microbe interactions and legume evolution.</title>
        <authorList>
            <person name="Hane J.K."/>
            <person name="Ming Y."/>
            <person name="Kamphuis L.G."/>
            <person name="Nelson M.N."/>
            <person name="Garg G."/>
            <person name="Atkins C.A."/>
            <person name="Bayer P.E."/>
            <person name="Bravo A."/>
            <person name="Bringans S."/>
            <person name="Cannon S."/>
            <person name="Edwards D."/>
            <person name="Foley R."/>
            <person name="Gao L.L."/>
            <person name="Harrison M.J."/>
            <person name="Huang W."/>
            <person name="Hurgobin B."/>
            <person name="Li S."/>
            <person name="Liu C.W."/>
            <person name="McGrath A."/>
            <person name="Morahan G."/>
            <person name="Murray J."/>
            <person name="Weller J."/>
            <person name="Jian J."/>
            <person name="Singh K.B."/>
        </authorList>
    </citation>
    <scope>NUCLEOTIDE SEQUENCE [LARGE SCALE GENOMIC DNA]</scope>
    <source>
        <strain evidence="3">cv. Tanjil</strain>
        <tissue evidence="2">Whole plant</tissue>
    </source>
</reference>
<feature type="transmembrane region" description="Helical" evidence="1">
    <location>
        <begin position="13"/>
        <end position="32"/>
    </location>
</feature>
<proteinExistence type="predicted"/>
<dbReference type="AlphaFoldDB" id="A0A1J7GT19"/>
<dbReference type="Proteomes" id="UP000188354">
    <property type="component" value="Chromosome LG18"/>
</dbReference>
<keyword evidence="1" id="KW-1133">Transmembrane helix</keyword>
<keyword evidence="1" id="KW-0472">Membrane</keyword>
<keyword evidence="1" id="KW-0812">Transmembrane</keyword>
<evidence type="ECO:0000313" key="3">
    <source>
        <dbReference type="Proteomes" id="UP000188354"/>
    </source>
</evidence>
<dbReference type="Gramene" id="OIV93240">
    <property type="protein sequence ID" value="OIV93240"/>
    <property type="gene ID" value="TanjilG_27419"/>
</dbReference>
<evidence type="ECO:0000313" key="2">
    <source>
        <dbReference type="EMBL" id="OIV93240.1"/>
    </source>
</evidence>